<evidence type="ECO:0000313" key="9">
    <source>
        <dbReference type="EMBL" id="OAA44847.1"/>
    </source>
</evidence>
<dbReference type="OrthoDB" id="2110451at2759"/>
<sequence length="782" mass="86899">MAAPRRLSLFSETEFVSKAPISFPLSCPTLDLSATWDADGRSLFIYRPPCQAVSKIHQVGPPGTQAPEVVTATWKPDGRFLAVGWSDGVVRLMGLETNKAAHHIPVCEGGKATAISRIGWASCNVSSKAAGGPRIRADDGLSTDPTPPDGDLPPNLPQELTFLEVDTALPKISPLPTSSAGADDDATVFTLRTGIDFLFQPPKREEYEQVNVMVVGTDDGNLQLNIYDSFLVGTFPSPVSESPSTSYMISHAAHPQLSTHALVFAQTQTEPEHLHLVPMDLPFIYSSPINLCLLASKLTTLQKLLRYIKQTQLHMQVEWKNTRELPSRFLRSVQGDLEGLSRGPRSIVPALYHTVVTGHAYEPVREWLVDNLAERGHKRWDKAVVSGLENIRSLVHENFLPALERCAIILSRLRGLAQFHDDRDDIGYSVTQTSRLLDIIGCLSLVGHKILLNAMDELEHFNAFSTWLRAQIDRLVSSSTAADELTEKEATMDTSKVLTYIERYLTNSPLDVFFDQVSEEDWQTDLEHMEDGVSLLPILDAQLRKQESGQASRRAIQHVDFLVSYVTTCSRRLFKDVAEATKRRVRFGEAVKLSIGQAITLMDTRMCHTGCDASPPNLRPSLDARLLTSAQTGNIYTALASKLSKNKVYIFRSGIDIKNGISSSQQTTLTCIRLVDKKLVDLKFLNDKTLILLCTRTDNTPIITVVPIGPEHLEYKAYDSATNDIPTTEVADLEELTLPPEHAMRPVRMEVRDKTDLRGEVPTRICLLSSNKTTWRTFVLPQ</sequence>
<proteinExistence type="predicted"/>
<feature type="domain" description="Anaphase-promoting complex subunit 4 long" evidence="8">
    <location>
        <begin position="275"/>
        <end position="477"/>
    </location>
</feature>
<organism evidence="9 10">
    <name type="scientific">Metarhizium rileyi (strain RCEF 4871)</name>
    <name type="common">Nomuraea rileyi</name>
    <dbReference type="NCBI Taxonomy" id="1649241"/>
    <lineage>
        <taxon>Eukaryota</taxon>
        <taxon>Fungi</taxon>
        <taxon>Dikarya</taxon>
        <taxon>Ascomycota</taxon>
        <taxon>Pezizomycotina</taxon>
        <taxon>Sordariomycetes</taxon>
        <taxon>Hypocreomycetidae</taxon>
        <taxon>Hypocreales</taxon>
        <taxon>Clavicipitaceae</taxon>
        <taxon>Metarhizium</taxon>
    </lineage>
</organism>
<dbReference type="STRING" id="1081105.A0A167F634"/>
<dbReference type="GO" id="GO:0034399">
    <property type="term" value="C:nuclear periphery"/>
    <property type="evidence" value="ECO:0007669"/>
    <property type="project" value="TreeGrafter"/>
</dbReference>
<name>A0A167F634_METRR</name>
<evidence type="ECO:0000256" key="1">
    <source>
        <dbReference type="ARBA" id="ARBA00016067"/>
    </source>
</evidence>
<dbReference type="GO" id="GO:0031145">
    <property type="term" value="P:anaphase-promoting complex-dependent catabolic process"/>
    <property type="evidence" value="ECO:0007669"/>
    <property type="project" value="InterPro"/>
</dbReference>
<keyword evidence="4" id="KW-0833">Ubl conjugation pathway</keyword>
<comment type="caution">
    <text evidence="9">The sequence shown here is derived from an EMBL/GenBank/DDBJ whole genome shotgun (WGS) entry which is preliminary data.</text>
</comment>
<dbReference type="GO" id="GO:0005680">
    <property type="term" value="C:anaphase-promoting complex"/>
    <property type="evidence" value="ECO:0007669"/>
    <property type="project" value="InterPro"/>
</dbReference>
<protein>
    <recommendedName>
        <fullName evidence="1">Anaphase-promoting complex subunit 4</fullName>
    </recommendedName>
</protein>
<feature type="region of interest" description="Disordered" evidence="6">
    <location>
        <begin position="129"/>
        <end position="156"/>
    </location>
</feature>
<dbReference type="GO" id="GO:0051301">
    <property type="term" value="P:cell division"/>
    <property type="evidence" value="ECO:0007669"/>
    <property type="project" value="UniProtKB-KW"/>
</dbReference>
<dbReference type="GO" id="GO:0070979">
    <property type="term" value="P:protein K11-linked ubiquitination"/>
    <property type="evidence" value="ECO:0007669"/>
    <property type="project" value="TreeGrafter"/>
</dbReference>
<feature type="domain" description="Anaphase-promoting complex subunit 4-like WD40" evidence="7">
    <location>
        <begin position="27"/>
        <end position="121"/>
    </location>
</feature>
<dbReference type="SUPFAM" id="SSF50969">
    <property type="entry name" value="YVTN repeat-like/Quinoprotein amine dehydrogenase"/>
    <property type="match status" value="1"/>
</dbReference>
<keyword evidence="3" id="KW-0498">Mitosis</keyword>
<dbReference type="PANTHER" id="PTHR13260:SF0">
    <property type="entry name" value="ANAPHASE-PROMOTING COMPLEX SUBUNIT 4"/>
    <property type="match status" value="1"/>
</dbReference>
<dbReference type="PANTHER" id="PTHR13260">
    <property type="entry name" value="ANAPHASE PROMOTING COMPLEX SUBUNIT 4 APC4"/>
    <property type="match status" value="1"/>
</dbReference>
<evidence type="ECO:0000256" key="4">
    <source>
        <dbReference type="ARBA" id="ARBA00022786"/>
    </source>
</evidence>
<dbReference type="Pfam" id="PF12896">
    <property type="entry name" value="ANAPC4"/>
    <property type="match status" value="1"/>
</dbReference>
<evidence type="ECO:0000259" key="8">
    <source>
        <dbReference type="Pfam" id="PF12896"/>
    </source>
</evidence>
<dbReference type="Pfam" id="PF12894">
    <property type="entry name" value="ANAPC4_WD40"/>
    <property type="match status" value="1"/>
</dbReference>
<keyword evidence="5" id="KW-0131">Cell cycle</keyword>
<dbReference type="AlphaFoldDB" id="A0A167F634"/>
<evidence type="ECO:0000259" key="7">
    <source>
        <dbReference type="Pfam" id="PF12894"/>
    </source>
</evidence>
<dbReference type="InterPro" id="IPR011044">
    <property type="entry name" value="Quino_amine_DH_bsu"/>
</dbReference>
<feature type="compositionally biased region" description="Pro residues" evidence="6">
    <location>
        <begin position="145"/>
        <end position="156"/>
    </location>
</feature>
<evidence type="ECO:0000256" key="6">
    <source>
        <dbReference type="SAM" id="MobiDB-lite"/>
    </source>
</evidence>
<accession>A0A167F634</accession>
<dbReference type="OMA" id="FEPMKEF"/>
<dbReference type="InterPro" id="IPR024977">
    <property type="entry name" value="Apc4-like_WD40_dom"/>
</dbReference>
<dbReference type="EMBL" id="AZHC01000009">
    <property type="protein sequence ID" value="OAA44847.1"/>
    <property type="molecule type" value="Genomic_DNA"/>
</dbReference>
<gene>
    <name evidence="9" type="ORF">NOR_03601</name>
</gene>
<dbReference type="InterPro" id="IPR024790">
    <property type="entry name" value="APC4_long_dom"/>
</dbReference>
<keyword evidence="2" id="KW-0132">Cell division</keyword>
<evidence type="ECO:0000256" key="5">
    <source>
        <dbReference type="ARBA" id="ARBA00023306"/>
    </source>
</evidence>
<reference evidence="9 10" key="1">
    <citation type="journal article" date="2016" name="Genome Biol. Evol.">
        <title>Divergent and convergent evolution of fungal pathogenicity.</title>
        <authorList>
            <person name="Shang Y."/>
            <person name="Xiao G."/>
            <person name="Zheng P."/>
            <person name="Cen K."/>
            <person name="Zhan S."/>
            <person name="Wang C."/>
        </authorList>
    </citation>
    <scope>NUCLEOTIDE SEQUENCE [LARGE SCALE GENOMIC DNA]</scope>
    <source>
        <strain evidence="9 10">RCEF 4871</strain>
    </source>
</reference>
<evidence type="ECO:0000256" key="3">
    <source>
        <dbReference type="ARBA" id="ARBA00022776"/>
    </source>
</evidence>
<dbReference type="InterPro" id="IPR024789">
    <property type="entry name" value="APC4"/>
</dbReference>
<keyword evidence="10" id="KW-1185">Reference proteome</keyword>
<evidence type="ECO:0000313" key="10">
    <source>
        <dbReference type="Proteomes" id="UP000243498"/>
    </source>
</evidence>
<evidence type="ECO:0000256" key="2">
    <source>
        <dbReference type="ARBA" id="ARBA00022618"/>
    </source>
</evidence>
<dbReference type="Proteomes" id="UP000243498">
    <property type="component" value="Unassembled WGS sequence"/>
</dbReference>